<dbReference type="InterPro" id="IPR036964">
    <property type="entry name" value="RASGEF_cat_dom_sf"/>
</dbReference>
<dbReference type="Gene3D" id="1.10.840.10">
    <property type="entry name" value="Ras guanine-nucleotide exchange factors catalytic domain"/>
    <property type="match status" value="1"/>
</dbReference>
<protein>
    <recommendedName>
        <fullName evidence="8">Ras guanine nucleotide exchange factor</fullName>
    </recommendedName>
</protein>
<evidence type="ECO:0000259" key="4">
    <source>
        <dbReference type="PROSITE" id="PS50009"/>
    </source>
</evidence>
<keyword evidence="1 2" id="KW-0344">Guanine-nucleotide releasing factor</keyword>
<dbReference type="SMART" id="SM00147">
    <property type="entry name" value="RasGEF"/>
    <property type="match status" value="1"/>
</dbReference>
<dbReference type="Proteomes" id="UP000241769">
    <property type="component" value="Unassembled WGS sequence"/>
</dbReference>
<feature type="domain" description="N-terminal Ras-GEF" evidence="5">
    <location>
        <begin position="108"/>
        <end position="234"/>
    </location>
</feature>
<reference evidence="6 7" key="1">
    <citation type="journal article" date="2018" name="Genome Biol. Evol.">
        <title>Multiple Roots of Fruiting Body Formation in Amoebozoa.</title>
        <authorList>
            <person name="Hillmann F."/>
            <person name="Forbes G."/>
            <person name="Novohradska S."/>
            <person name="Ferling I."/>
            <person name="Riege K."/>
            <person name="Groth M."/>
            <person name="Westermann M."/>
            <person name="Marz M."/>
            <person name="Spaller T."/>
            <person name="Winckler T."/>
            <person name="Schaap P."/>
            <person name="Glockner G."/>
        </authorList>
    </citation>
    <scope>NUCLEOTIDE SEQUENCE [LARGE SCALE GENOMIC DNA]</scope>
    <source>
        <strain evidence="6 7">Jena</strain>
    </source>
</reference>
<evidence type="ECO:0000256" key="2">
    <source>
        <dbReference type="PROSITE-ProRule" id="PRU00168"/>
    </source>
</evidence>
<organism evidence="6 7">
    <name type="scientific">Planoprotostelium fungivorum</name>
    <dbReference type="NCBI Taxonomy" id="1890364"/>
    <lineage>
        <taxon>Eukaryota</taxon>
        <taxon>Amoebozoa</taxon>
        <taxon>Evosea</taxon>
        <taxon>Variosea</taxon>
        <taxon>Cavosteliida</taxon>
        <taxon>Cavosteliaceae</taxon>
        <taxon>Planoprotostelium</taxon>
    </lineage>
</organism>
<dbReference type="CDD" id="cd06224">
    <property type="entry name" value="REM"/>
    <property type="match status" value="1"/>
</dbReference>
<dbReference type="GO" id="GO:0005085">
    <property type="term" value="F:guanyl-nucleotide exchange factor activity"/>
    <property type="evidence" value="ECO:0007669"/>
    <property type="project" value="UniProtKB-KW"/>
</dbReference>
<name>A0A2P6NCA3_9EUKA</name>
<dbReference type="InterPro" id="IPR023578">
    <property type="entry name" value="Ras_GEF_dom_sf"/>
</dbReference>
<dbReference type="Pfam" id="PF00617">
    <property type="entry name" value="RasGEF"/>
    <property type="match status" value="1"/>
</dbReference>
<evidence type="ECO:0000313" key="6">
    <source>
        <dbReference type="EMBL" id="PRP81579.1"/>
    </source>
</evidence>
<evidence type="ECO:0008006" key="8">
    <source>
        <dbReference type="Google" id="ProtNLM"/>
    </source>
</evidence>
<gene>
    <name evidence="6" type="ORF">PROFUN_01086</name>
</gene>
<comment type="caution">
    <text evidence="6">The sequence shown here is derived from an EMBL/GenBank/DDBJ whole genome shotgun (WGS) entry which is preliminary data.</text>
</comment>
<dbReference type="GO" id="GO:0005886">
    <property type="term" value="C:plasma membrane"/>
    <property type="evidence" value="ECO:0007669"/>
    <property type="project" value="TreeGrafter"/>
</dbReference>
<proteinExistence type="predicted"/>
<dbReference type="OrthoDB" id="10254377at2759"/>
<evidence type="ECO:0000313" key="7">
    <source>
        <dbReference type="Proteomes" id="UP000241769"/>
    </source>
</evidence>
<dbReference type="SUPFAM" id="SSF48366">
    <property type="entry name" value="Ras GEF"/>
    <property type="match status" value="1"/>
</dbReference>
<evidence type="ECO:0000259" key="5">
    <source>
        <dbReference type="PROSITE" id="PS50212"/>
    </source>
</evidence>
<dbReference type="PROSITE" id="PS50009">
    <property type="entry name" value="RASGEF_CAT"/>
    <property type="match status" value="1"/>
</dbReference>
<dbReference type="STRING" id="1890364.A0A2P6NCA3"/>
<feature type="domain" description="Ras-GEF" evidence="4">
    <location>
        <begin position="277"/>
        <end position="514"/>
    </location>
</feature>
<sequence length="518" mass="59281">MISLRDIALPRPLRSGGQQADRSAMATPAALWEENQHLQMRWNQLVGEQHRIKARLAEFIYQNQLEQEYLASKIRIVNAQLTEFTNALVATKHRVPSISDNSDIQLDENGDIKAASRERLIEALFDTVQDRKDYISMFLLTYRYFATTNEVITECLDHYNRVAPSVTTANCLAHIKAVNFLKKWVESFFDDFTENEEALGKCSRLIEAMSMTDTRLGPPFRIATALKNTFDKKNTAHKAGGEVKTMVASENTPSFSERPPASIPPKVANPQSVLDLDPQEVARQLTLIDYELCRAIRPKECLGLAWTKKDKLKRSPNLLAMIQGFNNVSRWVTYTLVTELNLKKRTKILSFFLSVLQYLKNEHNNFNAVFAIVGGFGNSAVHRLNKTFNALSENKLKILNEQKEFCDPTKSWANYRRAITEVNPPCVPFVGVYQTDLTFIEEGNPDKFSATGFINFKKCRMIAEVIVLIQQYQQKPYNLLKCQPVTDFLKKEFEAATKMEDKQMYERSLQAEPRQPQN</sequence>
<dbReference type="PROSITE" id="PS50212">
    <property type="entry name" value="RASGEF_NTER"/>
    <property type="match status" value="1"/>
</dbReference>
<keyword evidence="7" id="KW-1185">Reference proteome</keyword>
<dbReference type="SMART" id="SM00229">
    <property type="entry name" value="RasGEFN"/>
    <property type="match status" value="1"/>
</dbReference>
<dbReference type="Pfam" id="PF00618">
    <property type="entry name" value="RasGEF_N"/>
    <property type="match status" value="1"/>
</dbReference>
<dbReference type="Gene3D" id="1.20.870.10">
    <property type="entry name" value="Son of sevenless (SoS) protein Chain: S domain 1"/>
    <property type="match status" value="1"/>
</dbReference>
<dbReference type="EMBL" id="MDYQ01000121">
    <property type="protein sequence ID" value="PRP81579.1"/>
    <property type="molecule type" value="Genomic_DNA"/>
</dbReference>
<dbReference type="GO" id="GO:0007265">
    <property type="term" value="P:Ras protein signal transduction"/>
    <property type="evidence" value="ECO:0007669"/>
    <property type="project" value="TreeGrafter"/>
</dbReference>
<dbReference type="AlphaFoldDB" id="A0A2P6NCA3"/>
<accession>A0A2P6NCA3</accession>
<evidence type="ECO:0000256" key="3">
    <source>
        <dbReference type="SAM" id="MobiDB-lite"/>
    </source>
</evidence>
<dbReference type="InterPro" id="IPR008937">
    <property type="entry name" value="Ras-like_GEF"/>
</dbReference>
<evidence type="ECO:0000256" key="1">
    <source>
        <dbReference type="ARBA" id="ARBA00022658"/>
    </source>
</evidence>
<feature type="region of interest" description="Disordered" evidence="3">
    <location>
        <begin position="1"/>
        <end position="25"/>
    </location>
</feature>
<dbReference type="InterPro" id="IPR000651">
    <property type="entry name" value="Ras-like_Gua-exchang_fac_N"/>
</dbReference>
<dbReference type="InterPro" id="IPR001895">
    <property type="entry name" value="RASGEF_cat_dom"/>
</dbReference>
<dbReference type="CDD" id="cd00155">
    <property type="entry name" value="RasGEF"/>
    <property type="match status" value="1"/>
</dbReference>
<dbReference type="InParanoid" id="A0A2P6NCA3"/>
<dbReference type="PANTHER" id="PTHR23113:SF368">
    <property type="entry name" value="CELL DIVISION CONTROL PROTEIN 25"/>
    <property type="match status" value="1"/>
</dbReference>
<dbReference type="PANTHER" id="PTHR23113">
    <property type="entry name" value="GUANINE NUCLEOTIDE EXCHANGE FACTOR"/>
    <property type="match status" value="1"/>
</dbReference>